<dbReference type="EMBL" id="FXUA01000006">
    <property type="protein sequence ID" value="SMP29894.1"/>
    <property type="molecule type" value="Genomic_DNA"/>
</dbReference>
<feature type="transmembrane region" description="Helical" evidence="2">
    <location>
        <begin position="216"/>
        <end position="236"/>
    </location>
</feature>
<dbReference type="RefSeq" id="WP_283413949.1">
    <property type="nucleotide sequence ID" value="NZ_FXUA01000006.1"/>
</dbReference>
<proteinExistence type="predicted"/>
<keyword evidence="2" id="KW-0812">Transmembrane</keyword>
<evidence type="ECO:0000313" key="3">
    <source>
        <dbReference type="EMBL" id="SMP29894.1"/>
    </source>
</evidence>
<accession>A0ABY1PBB0</accession>
<feature type="compositionally biased region" description="Basic and acidic residues" evidence="1">
    <location>
        <begin position="266"/>
        <end position="276"/>
    </location>
</feature>
<dbReference type="PANTHER" id="PTHR34219:SF3">
    <property type="entry name" value="BLL7967 PROTEIN"/>
    <property type="match status" value="1"/>
</dbReference>
<evidence type="ECO:0000313" key="4">
    <source>
        <dbReference type="Proteomes" id="UP001157915"/>
    </source>
</evidence>
<dbReference type="Proteomes" id="UP001157915">
    <property type="component" value="Unassembled WGS sequence"/>
</dbReference>
<dbReference type="PANTHER" id="PTHR34219">
    <property type="entry name" value="IRON-REGULATED INNER MEMBRANE PROTEIN-RELATED"/>
    <property type="match status" value="1"/>
</dbReference>
<feature type="transmembrane region" description="Helical" evidence="2">
    <location>
        <begin position="21"/>
        <end position="43"/>
    </location>
</feature>
<feature type="transmembrane region" description="Helical" evidence="2">
    <location>
        <begin position="380"/>
        <end position="401"/>
    </location>
</feature>
<name>A0ABY1PBB0_9BACT</name>
<keyword evidence="4" id="KW-1185">Reference proteome</keyword>
<feature type="region of interest" description="Disordered" evidence="1">
    <location>
        <begin position="254"/>
        <end position="276"/>
    </location>
</feature>
<sequence>MQAKKTSAWKSIRNIFDQVHLYAGLISGLVVIAVCLSGTIYVYNTEIREFMDSELYFVEQAGDRLSADELKSAVEANSASNVVGLMWNEDADRSVQFTLKKEGEEGRGSTFYVNPYTAEILGNSSDKTATSEFMGYMFSLHRWLLLDRIEEPILESMGNRDLGRFINGVATLLFLLGVITGIVIWVPNKVKSWKQGLKIKWSANWKRVNHDLHNTLAFYSLIFLFIMGATGPFWSYEWYREGWQKTWDIYQEPPAKGQAAGGGRGAEGRGGNEPRKEAEIESAVAQVLSLEDIFAKTNTELPYPGNIRVSLPSKPSDPISVSKYRTGFFARAGADQLKLSAADLSVTEANLFSDLPWRQQVGRSVKSLHVGDIFGQFSKFLWFVACLIATSLPITGTLIWWNKRKKKPSKKKPAQPRVAEMA</sequence>
<feature type="transmembrane region" description="Helical" evidence="2">
    <location>
        <begin position="165"/>
        <end position="186"/>
    </location>
</feature>
<gene>
    <name evidence="3" type="ORF">SAMN06265367_106214</name>
</gene>
<comment type="caution">
    <text evidence="3">The sequence shown here is derived from an EMBL/GenBank/DDBJ whole genome shotgun (WGS) entry which is preliminary data.</text>
</comment>
<keyword evidence="2" id="KW-0472">Membrane</keyword>
<keyword evidence="2" id="KW-1133">Transmembrane helix</keyword>
<evidence type="ECO:0000256" key="2">
    <source>
        <dbReference type="SAM" id="Phobius"/>
    </source>
</evidence>
<organism evidence="3 4">
    <name type="scientific">Algoriphagus winogradskyi</name>
    <dbReference type="NCBI Taxonomy" id="237017"/>
    <lineage>
        <taxon>Bacteria</taxon>
        <taxon>Pseudomonadati</taxon>
        <taxon>Bacteroidota</taxon>
        <taxon>Cytophagia</taxon>
        <taxon>Cytophagales</taxon>
        <taxon>Cyclobacteriaceae</taxon>
        <taxon>Algoriphagus</taxon>
    </lineage>
</organism>
<reference evidence="3 4" key="1">
    <citation type="submission" date="2017-05" db="EMBL/GenBank/DDBJ databases">
        <authorList>
            <person name="Varghese N."/>
            <person name="Submissions S."/>
        </authorList>
    </citation>
    <scope>NUCLEOTIDE SEQUENCE [LARGE SCALE GENOMIC DNA]</scope>
    <source>
        <strain evidence="3 4">DSM 15360</strain>
    </source>
</reference>
<dbReference type="Pfam" id="PF03929">
    <property type="entry name" value="PepSY_TM"/>
    <property type="match status" value="1"/>
</dbReference>
<protein>
    <submittedName>
        <fullName evidence="3">Uncharacterized iron-regulated membrane protein</fullName>
    </submittedName>
</protein>
<evidence type="ECO:0000256" key="1">
    <source>
        <dbReference type="SAM" id="MobiDB-lite"/>
    </source>
</evidence>
<dbReference type="InterPro" id="IPR005625">
    <property type="entry name" value="PepSY-ass_TM"/>
</dbReference>